<dbReference type="Proteomes" id="UP000789901">
    <property type="component" value="Unassembled WGS sequence"/>
</dbReference>
<protein>
    <submittedName>
        <fullName evidence="1">7046_t:CDS:1</fullName>
    </submittedName>
</protein>
<proteinExistence type="predicted"/>
<accession>A0ABM8VYS0</accession>
<keyword evidence="2" id="KW-1185">Reference proteome</keyword>
<reference evidence="1 2" key="1">
    <citation type="submission" date="2021-06" db="EMBL/GenBank/DDBJ databases">
        <authorList>
            <person name="Kallberg Y."/>
            <person name="Tangrot J."/>
            <person name="Rosling A."/>
        </authorList>
    </citation>
    <scope>NUCLEOTIDE SEQUENCE [LARGE SCALE GENOMIC DNA]</scope>
    <source>
        <strain evidence="1 2">120-4 pot B 10/14</strain>
    </source>
</reference>
<name>A0ABM8VYS0_GIGMA</name>
<comment type="caution">
    <text evidence="1">The sequence shown here is derived from an EMBL/GenBank/DDBJ whole genome shotgun (WGS) entry which is preliminary data.</text>
</comment>
<dbReference type="EMBL" id="CAJVQB010000303">
    <property type="protein sequence ID" value="CAG8480948.1"/>
    <property type="molecule type" value="Genomic_DNA"/>
</dbReference>
<evidence type="ECO:0000313" key="2">
    <source>
        <dbReference type="Proteomes" id="UP000789901"/>
    </source>
</evidence>
<sequence>MSSSETESEEHSSQLSEDMLFSISFNLYQKQYETTSQTIVNPIRDVKIRWNSTFFVLKRLLHLQYAVKQLARSLCHHPESQQRKDGQNLSKKLLLEAECEELNELALLLEPFIQTTKLIGEKNIQNTISEIMELTANTINIPVHTEMDQLYNDYIQNDYLENNELE</sequence>
<organism evidence="1 2">
    <name type="scientific">Gigaspora margarita</name>
    <dbReference type="NCBI Taxonomy" id="4874"/>
    <lineage>
        <taxon>Eukaryota</taxon>
        <taxon>Fungi</taxon>
        <taxon>Fungi incertae sedis</taxon>
        <taxon>Mucoromycota</taxon>
        <taxon>Glomeromycotina</taxon>
        <taxon>Glomeromycetes</taxon>
        <taxon>Diversisporales</taxon>
        <taxon>Gigasporaceae</taxon>
        <taxon>Gigaspora</taxon>
    </lineage>
</organism>
<gene>
    <name evidence="1" type="ORF">GMARGA_LOCUS1235</name>
</gene>
<evidence type="ECO:0000313" key="1">
    <source>
        <dbReference type="EMBL" id="CAG8480948.1"/>
    </source>
</evidence>